<sequence>MEHNDTIEKQIERKIENKLKKTIPKVSKIFFMILMGIILAFLVGYIVMRLWNWLMPDLFGLTTISYWQAVGILILAKLFFGFGSHGSHKGKGKHKKRHGSKKCGPLRRDFSKWELYDKFWEEEGENAYKEYVERTKEEE</sequence>
<organism evidence="2">
    <name type="scientific">hydrothermal vent metagenome</name>
    <dbReference type="NCBI Taxonomy" id="652676"/>
    <lineage>
        <taxon>unclassified sequences</taxon>
        <taxon>metagenomes</taxon>
        <taxon>ecological metagenomes</taxon>
    </lineage>
</organism>
<feature type="transmembrane region" description="Helical" evidence="1">
    <location>
        <begin position="66"/>
        <end position="87"/>
    </location>
</feature>
<keyword evidence="1" id="KW-0472">Membrane</keyword>
<reference evidence="2" key="1">
    <citation type="submission" date="2018-06" db="EMBL/GenBank/DDBJ databases">
        <authorList>
            <person name="Zhirakovskaya E."/>
        </authorList>
    </citation>
    <scope>NUCLEOTIDE SEQUENCE</scope>
</reference>
<name>A0A3B0T3X2_9ZZZZ</name>
<dbReference type="EMBL" id="UOEL01000090">
    <property type="protein sequence ID" value="VAW12638.1"/>
    <property type="molecule type" value="Genomic_DNA"/>
</dbReference>
<evidence type="ECO:0000256" key="1">
    <source>
        <dbReference type="SAM" id="Phobius"/>
    </source>
</evidence>
<accession>A0A3B0T3X2</accession>
<gene>
    <name evidence="2" type="ORF">MNBD_BACTEROID03-936</name>
</gene>
<feature type="transmembrane region" description="Helical" evidence="1">
    <location>
        <begin position="29"/>
        <end position="54"/>
    </location>
</feature>
<keyword evidence="1" id="KW-0812">Transmembrane</keyword>
<dbReference type="AlphaFoldDB" id="A0A3B0T3X2"/>
<protein>
    <submittedName>
        <fullName evidence="2">Uncharacterized protein</fullName>
    </submittedName>
</protein>
<evidence type="ECO:0000313" key="2">
    <source>
        <dbReference type="EMBL" id="VAW12638.1"/>
    </source>
</evidence>
<proteinExistence type="predicted"/>
<keyword evidence="1" id="KW-1133">Transmembrane helix</keyword>